<proteinExistence type="predicted"/>
<feature type="chain" id="PRO_5046947670" evidence="1">
    <location>
        <begin position="20"/>
        <end position="96"/>
    </location>
</feature>
<reference evidence="2 3" key="1">
    <citation type="submission" date="2024-06" db="EMBL/GenBank/DDBJ databases">
        <authorList>
            <person name="Tuo L."/>
        </authorList>
    </citation>
    <scope>NUCLEOTIDE SEQUENCE [LARGE SCALE GENOMIC DNA]</scope>
    <source>
        <strain evidence="2 3">ZMM04-5</strain>
    </source>
</reference>
<evidence type="ECO:0000256" key="1">
    <source>
        <dbReference type="SAM" id="SignalP"/>
    </source>
</evidence>
<gene>
    <name evidence="2" type="ORF">ABUE31_12120</name>
</gene>
<dbReference type="RefSeq" id="WP_367723859.1">
    <property type="nucleotide sequence ID" value="NZ_JBFOCH010000062.1"/>
</dbReference>
<accession>A0ABV3R064</accession>
<name>A0ABV3R064_9HYPH</name>
<comment type="caution">
    <text evidence="2">The sequence shown here is derived from an EMBL/GenBank/DDBJ whole genome shotgun (WGS) entry which is preliminary data.</text>
</comment>
<dbReference type="EMBL" id="JBFOCI010000003">
    <property type="protein sequence ID" value="MEW9806730.1"/>
    <property type="molecule type" value="Genomic_DNA"/>
</dbReference>
<evidence type="ECO:0000313" key="2">
    <source>
        <dbReference type="EMBL" id="MEW9806730.1"/>
    </source>
</evidence>
<keyword evidence="3" id="KW-1185">Reference proteome</keyword>
<evidence type="ECO:0000313" key="3">
    <source>
        <dbReference type="Proteomes" id="UP001556196"/>
    </source>
</evidence>
<sequence>MKKFLLAAVMVCAAFPAAADREYTITKMSCSAVQSAVNSNGTVILRWRSKSGMPLYGRYVSDRRFCRSGEIISFASVPAADKSCNVKKCVYKIRDR</sequence>
<dbReference type="Proteomes" id="UP001556196">
    <property type="component" value="Unassembled WGS sequence"/>
</dbReference>
<keyword evidence="1" id="KW-0732">Signal</keyword>
<organism evidence="2 3">
    <name type="scientific">Mesorhizobium marinum</name>
    <dbReference type="NCBI Taxonomy" id="3228790"/>
    <lineage>
        <taxon>Bacteria</taxon>
        <taxon>Pseudomonadati</taxon>
        <taxon>Pseudomonadota</taxon>
        <taxon>Alphaproteobacteria</taxon>
        <taxon>Hyphomicrobiales</taxon>
        <taxon>Phyllobacteriaceae</taxon>
        <taxon>Mesorhizobium</taxon>
    </lineage>
</organism>
<feature type="signal peptide" evidence="1">
    <location>
        <begin position="1"/>
        <end position="19"/>
    </location>
</feature>
<protein>
    <submittedName>
        <fullName evidence="2">Uncharacterized protein</fullName>
    </submittedName>
</protein>